<dbReference type="GO" id="GO:0005525">
    <property type="term" value="F:GTP binding"/>
    <property type="evidence" value="ECO:0007669"/>
    <property type="project" value="InterPro"/>
</dbReference>
<dbReference type="GO" id="GO:1990904">
    <property type="term" value="C:ribonucleoprotein complex"/>
    <property type="evidence" value="ECO:0007669"/>
    <property type="project" value="TreeGrafter"/>
</dbReference>
<feature type="domain" description="Translation elongation factor EFTu-like" evidence="1">
    <location>
        <begin position="147"/>
        <end position="204"/>
    </location>
</feature>
<dbReference type="EMBL" id="AUZY01004343">
    <property type="protein sequence ID" value="EQD63807.1"/>
    <property type="molecule type" value="Genomic_DNA"/>
</dbReference>
<gene>
    <name evidence="2" type="ORF">B1B_06848</name>
</gene>
<dbReference type="InterPro" id="IPR009000">
    <property type="entry name" value="Transl_B-barrel_sf"/>
</dbReference>
<dbReference type="GO" id="GO:0003746">
    <property type="term" value="F:translation elongation factor activity"/>
    <property type="evidence" value="ECO:0007669"/>
    <property type="project" value="UniProtKB-KW"/>
</dbReference>
<feature type="non-terminal residue" evidence="2">
    <location>
        <position position="1"/>
    </location>
</feature>
<dbReference type="PANTHER" id="PTHR42908:SF3">
    <property type="entry name" value="ELONGATION FACTOR-LIKE GTPASE 1"/>
    <property type="match status" value="1"/>
</dbReference>
<keyword evidence="2" id="KW-0648">Protein biosynthesis</keyword>
<name>T1B1T4_9ZZZZ</name>
<dbReference type="Pfam" id="PF03144">
    <property type="entry name" value="GTP_EFTU_D2"/>
    <property type="match status" value="1"/>
</dbReference>
<feature type="non-terminal residue" evidence="2">
    <location>
        <position position="205"/>
    </location>
</feature>
<dbReference type="SUPFAM" id="SSF50447">
    <property type="entry name" value="Translation proteins"/>
    <property type="match status" value="1"/>
</dbReference>
<evidence type="ECO:0000313" key="2">
    <source>
        <dbReference type="EMBL" id="EQD63807.1"/>
    </source>
</evidence>
<reference evidence="2" key="2">
    <citation type="journal article" date="2014" name="ISME J.">
        <title>Microbial stratification in low pH oxic and suboxic macroscopic growths along an acid mine drainage.</title>
        <authorList>
            <person name="Mendez-Garcia C."/>
            <person name="Mesa V."/>
            <person name="Sprenger R.R."/>
            <person name="Richter M."/>
            <person name="Diez M.S."/>
            <person name="Solano J."/>
            <person name="Bargiela R."/>
            <person name="Golyshina O.V."/>
            <person name="Manteca A."/>
            <person name="Ramos J.L."/>
            <person name="Gallego J.R."/>
            <person name="Llorente I."/>
            <person name="Martins Dos Santos V.A."/>
            <person name="Jensen O.N."/>
            <person name="Pelaez A.I."/>
            <person name="Sanchez J."/>
            <person name="Ferrer M."/>
        </authorList>
    </citation>
    <scope>NUCLEOTIDE SEQUENCE</scope>
</reference>
<dbReference type="PANTHER" id="PTHR42908">
    <property type="entry name" value="TRANSLATION ELONGATION FACTOR-RELATED"/>
    <property type="match status" value="1"/>
</dbReference>
<accession>T1B1T4</accession>
<protein>
    <submittedName>
        <fullName evidence="2">Translation elongation factor aEF-2</fullName>
    </submittedName>
</protein>
<dbReference type="CDD" id="cd16268">
    <property type="entry name" value="EF2_II"/>
    <property type="match status" value="1"/>
</dbReference>
<comment type="caution">
    <text evidence="2">The sequence shown here is derived from an EMBL/GenBank/DDBJ whole genome shotgun (WGS) entry which is preliminary data.</text>
</comment>
<dbReference type="InterPro" id="IPR004161">
    <property type="entry name" value="EFTu-like_2"/>
</dbReference>
<sequence>TPESLQSRFGAIISEVNELIRRMAPEEFVDEWSVDPRDGSVAFGSGYENWAISVPYMQRTGVKFPDIIEYVSTGRQKEIAQKAKINDVIFDMVVRHLPSPAIAQKYRIPNIWRGDPASPAGMAMAATAADGPTTFMVTDITMDPNAGEIATGRLFSGRLTKGMELTVAGTKIKNRVQHVSLYMGPERLMVEEATAGNIAAVIGLS</sequence>
<proteinExistence type="predicted"/>
<dbReference type="GO" id="GO:0003924">
    <property type="term" value="F:GTPase activity"/>
    <property type="evidence" value="ECO:0007669"/>
    <property type="project" value="TreeGrafter"/>
</dbReference>
<reference evidence="2" key="1">
    <citation type="submission" date="2013-08" db="EMBL/GenBank/DDBJ databases">
        <authorList>
            <person name="Mendez C."/>
            <person name="Richter M."/>
            <person name="Ferrer M."/>
            <person name="Sanchez J."/>
        </authorList>
    </citation>
    <scope>NUCLEOTIDE SEQUENCE</scope>
</reference>
<keyword evidence="2" id="KW-0251">Elongation factor</keyword>
<evidence type="ECO:0000259" key="1">
    <source>
        <dbReference type="Pfam" id="PF03144"/>
    </source>
</evidence>
<dbReference type="GO" id="GO:0005829">
    <property type="term" value="C:cytosol"/>
    <property type="evidence" value="ECO:0007669"/>
    <property type="project" value="TreeGrafter"/>
</dbReference>
<dbReference type="AlphaFoldDB" id="T1B1T4"/>
<dbReference type="Gene3D" id="2.40.30.10">
    <property type="entry name" value="Translation factors"/>
    <property type="match status" value="1"/>
</dbReference>
<organism evidence="2">
    <name type="scientific">mine drainage metagenome</name>
    <dbReference type="NCBI Taxonomy" id="410659"/>
    <lineage>
        <taxon>unclassified sequences</taxon>
        <taxon>metagenomes</taxon>
        <taxon>ecological metagenomes</taxon>
    </lineage>
</organism>